<keyword evidence="4" id="KW-1185">Reference proteome</keyword>
<comment type="caution">
    <text evidence="3">The sequence shown here is derived from an EMBL/GenBank/DDBJ whole genome shotgun (WGS) entry which is preliminary data.</text>
</comment>
<gene>
    <name evidence="3" type="ORF">A1O9_07572</name>
</gene>
<dbReference type="HOGENOM" id="CLU_012494_6_3_1"/>
<dbReference type="GeneID" id="25282486"/>
<dbReference type="EMBL" id="AMGV01000006">
    <property type="protein sequence ID" value="KEF55992.1"/>
    <property type="molecule type" value="Genomic_DNA"/>
</dbReference>
<dbReference type="SUPFAM" id="SSF53474">
    <property type="entry name" value="alpha/beta-Hydrolases"/>
    <property type="match status" value="1"/>
</dbReference>
<evidence type="ECO:0000256" key="1">
    <source>
        <dbReference type="ARBA" id="ARBA00022801"/>
    </source>
</evidence>
<dbReference type="InterPro" id="IPR029058">
    <property type="entry name" value="AB_hydrolase_fold"/>
</dbReference>
<organism evidence="3 4">
    <name type="scientific">Exophiala aquamarina CBS 119918</name>
    <dbReference type="NCBI Taxonomy" id="1182545"/>
    <lineage>
        <taxon>Eukaryota</taxon>
        <taxon>Fungi</taxon>
        <taxon>Dikarya</taxon>
        <taxon>Ascomycota</taxon>
        <taxon>Pezizomycotina</taxon>
        <taxon>Eurotiomycetes</taxon>
        <taxon>Chaetothyriomycetidae</taxon>
        <taxon>Chaetothyriales</taxon>
        <taxon>Herpotrichiellaceae</taxon>
        <taxon>Exophiala</taxon>
    </lineage>
</organism>
<feature type="domain" description="Alpha/beta hydrolase fold-3" evidence="2">
    <location>
        <begin position="91"/>
        <end position="312"/>
    </location>
</feature>
<dbReference type="RefSeq" id="XP_013258582.1">
    <property type="nucleotide sequence ID" value="XM_013403128.1"/>
</dbReference>
<dbReference type="STRING" id="1182545.A0A072P8A8"/>
<protein>
    <recommendedName>
        <fullName evidence="2">Alpha/beta hydrolase fold-3 domain-containing protein</fullName>
    </recommendedName>
</protein>
<proteinExistence type="predicted"/>
<dbReference type="Gene3D" id="3.40.50.1820">
    <property type="entry name" value="alpha/beta hydrolase"/>
    <property type="match status" value="1"/>
</dbReference>
<evidence type="ECO:0000259" key="2">
    <source>
        <dbReference type="Pfam" id="PF07859"/>
    </source>
</evidence>
<reference evidence="3 4" key="1">
    <citation type="submission" date="2013-03" db="EMBL/GenBank/DDBJ databases">
        <title>The Genome Sequence of Exophiala aquamarina CBS 119918.</title>
        <authorList>
            <consortium name="The Broad Institute Genomics Platform"/>
            <person name="Cuomo C."/>
            <person name="de Hoog S."/>
            <person name="Gorbushina A."/>
            <person name="Walker B."/>
            <person name="Young S.K."/>
            <person name="Zeng Q."/>
            <person name="Gargeya S."/>
            <person name="Fitzgerald M."/>
            <person name="Haas B."/>
            <person name="Abouelleil A."/>
            <person name="Allen A.W."/>
            <person name="Alvarado L."/>
            <person name="Arachchi H.M."/>
            <person name="Berlin A.M."/>
            <person name="Chapman S.B."/>
            <person name="Gainer-Dewar J."/>
            <person name="Goldberg J."/>
            <person name="Griggs A."/>
            <person name="Gujja S."/>
            <person name="Hansen M."/>
            <person name="Howarth C."/>
            <person name="Imamovic A."/>
            <person name="Ireland A."/>
            <person name="Larimer J."/>
            <person name="McCowan C."/>
            <person name="Murphy C."/>
            <person name="Pearson M."/>
            <person name="Poon T.W."/>
            <person name="Priest M."/>
            <person name="Roberts A."/>
            <person name="Saif S."/>
            <person name="Shea T."/>
            <person name="Sisk P."/>
            <person name="Sykes S."/>
            <person name="Wortman J."/>
            <person name="Nusbaum C."/>
            <person name="Birren B."/>
        </authorList>
    </citation>
    <scope>NUCLEOTIDE SEQUENCE [LARGE SCALE GENOMIC DNA]</scope>
    <source>
        <strain evidence="3 4">CBS 119918</strain>
    </source>
</reference>
<dbReference type="OrthoDB" id="408631at2759"/>
<dbReference type="InterPro" id="IPR050300">
    <property type="entry name" value="GDXG_lipolytic_enzyme"/>
</dbReference>
<dbReference type="Pfam" id="PF07859">
    <property type="entry name" value="Abhydrolase_3"/>
    <property type="match status" value="1"/>
</dbReference>
<name>A0A072P8A8_9EURO</name>
<evidence type="ECO:0000313" key="3">
    <source>
        <dbReference type="EMBL" id="KEF55992.1"/>
    </source>
</evidence>
<dbReference type="InterPro" id="IPR013094">
    <property type="entry name" value="AB_hydrolase_3"/>
</dbReference>
<dbReference type="PANTHER" id="PTHR48081">
    <property type="entry name" value="AB HYDROLASE SUPERFAMILY PROTEIN C4A8.06C"/>
    <property type="match status" value="1"/>
</dbReference>
<dbReference type="Proteomes" id="UP000027920">
    <property type="component" value="Unassembled WGS sequence"/>
</dbReference>
<dbReference type="VEuPathDB" id="FungiDB:A1O9_07572"/>
<accession>A0A072P8A8</accession>
<evidence type="ECO:0000313" key="4">
    <source>
        <dbReference type="Proteomes" id="UP000027920"/>
    </source>
</evidence>
<sequence length="351" mass="39272">MADFSEYGVPSHEWTVLESTLPPFSKDLSLEDLKAGTNRGREDVAQRELVSLASQVTIRDYSISARDGYALEARSYRAVSAPPDKPLPIYIHFHGGGFCFGTLSSEDAICSRLAINTNVVVLNVNYRHTPEYSYPTAWNDSEDALDWAHGNADMLNGERERIVIGGISAGGWLSASLSLSNLRREAKSRARIVGQVLMIPALVYHECYESQLKRLKDPSLSSYKQNEFAAILPLERIKQFNELLKVKHADPEDRRLNPGNATPEEVRHLPPTTFGIAGSDPLRDEALFYAKLLADNGVPTRVNMFKGVPHGFRRFSDQLSVTKDWDRVIEEGILWALSNPVSFNTFDIQAY</sequence>
<dbReference type="AlphaFoldDB" id="A0A072P8A8"/>
<dbReference type="GO" id="GO:0016787">
    <property type="term" value="F:hydrolase activity"/>
    <property type="evidence" value="ECO:0007669"/>
    <property type="project" value="UniProtKB-KW"/>
</dbReference>
<dbReference type="PANTHER" id="PTHR48081:SF8">
    <property type="entry name" value="ALPHA_BETA HYDROLASE FOLD-3 DOMAIN-CONTAINING PROTEIN-RELATED"/>
    <property type="match status" value="1"/>
</dbReference>
<keyword evidence="1" id="KW-0378">Hydrolase</keyword>